<organism evidence="12 13">
    <name type="scientific">Petropleomorpha daqingensis</name>
    <dbReference type="NCBI Taxonomy" id="2026353"/>
    <lineage>
        <taxon>Bacteria</taxon>
        <taxon>Bacillati</taxon>
        <taxon>Actinomycetota</taxon>
        <taxon>Actinomycetes</taxon>
        <taxon>Geodermatophilales</taxon>
        <taxon>Geodermatophilaceae</taxon>
        <taxon>Petropleomorpha</taxon>
    </lineage>
</organism>
<evidence type="ECO:0000259" key="11">
    <source>
        <dbReference type="PROSITE" id="PS51379"/>
    </source>
</evidence>
<comment type="caution">
    <text evidence="12">The sequence shown here is derived from an EMBL/GenBank/DDBJ whole genome shotgun (WGS) entry which is preliminary data.</text>
</comment>
<dbReference type="EC" id="1.18.1.2" evidence="2"/>
<feature type="domain" description="4Fe-4S ferredoxin-type" evidence="11">
    <location>
        <begin position="1"/>
        <end position="29"/>
    </location>
</feature>
<keyword evidence="8" id="KW-0408">Iron</keyword>
<dbReference type="PROSITE" id="PS00198">
    <property type="entry name" value="4FE4S_FER_1"/>
    <property type="match status" value="1"/>
</dbReference>
<feature type="domain" description="4Fe-4S ferredoxin-type" evidence="11">
    <location>
        <begin position="37"/>
        <end position="66"/>
    </location>
</feature>
<dbReference type="GO" id="GO:0004324">
    <property type="term" value="F:ferredoxin-NADP+ reductase activity"/>
    <property type="evidence" value="ECO:0007669"/>
    <property type="project" value="UniProtKB-EC"/>
</dbReference>
<evidence type="ECO:0000256" key="5">
    <source>
        <dbReference type="ARBA" id="ARBA00022827"/>
    </source>
</evidence>
<keyword evidence="6" id="KW-0521">NADP</keyword>
<evidence type="ECO:0000256" key="8">
    <source>
        <dbReference type="ARBA" id="ARBA00023004"/>
    </source>
</evidence>
<evidence type="ECO:0000256" key="4">
    <source>
        <dbReference type="ARBA" id="ARBA00022723"/>
    </source>
</evidence>
<keyword evidence="3" id="KW-0285">Flavoprotein</keyword>
<proteinExistence type="predicted"/>
<name>A0A853CK32_9ACTN</name>
<dbReference type="InterPro" id="IPR023753">
    <property type="entry name" value="FAD/NAD-binding_dom"/>
</dbReference>
<evidence type="ECO:0000256" key="2">
    <source>
        <dbReference type="ARBA" id="ARBA00013223"/>
    </source>
</evidence>
<gene>
    <name evidence="12" type="ORF">GGQ55_003517</name>
</gene>
<dbReference type="InterPro" id="IPR036188">
    <property type="entry name" value="FAD/NAD-bd_sf"/>
</dbReference>
<evidence type="ECO:0000256" key="6">
    <source>
        <dbReference type="ARBA" id="ARBA00022857"/>
    </source>
</evidence>
<keyword evidence="13" id="KW-1185">Reference proteome</keyword>
<dbReference type="SUPFAM" id="SSF54862">
    <property type="entry name" value="4Fe-4S ferredoxins"/>
    <property type="match status" value="1"/>
</dbReference>
<evidence type="ECO:0000313" key="13">
    <source>
        <dbReference type="Proteomes" id="UP000541969"/>
    </source>
</evidence>
<reference evidence="12 13" key="1">
    <citation type="submission" date="2020-07" db="EMBL/GenBank/DDBJ databases">
        <title>Sequencing the genomes of 1000 actinobacteria strains.</title>
        <authorList>
            <person name="Klenk H.-P."/>
        </authorList>
    </citation>
    <scope>NUCLEOTIDE SEQUENCE [LARGE SCALE GENOMIC DNA]</scope>
    <source>
        <strain evidence="12 13">DSM 104001</strain>
    </source>
</reference>
<dbReference type="PANTHER" id="PTHR48467:SF1">
    <property type="entry name" value="GLUTAMATE SYNTHASE 1 [NADH], CHLOROPLASTIC-LIKE"/>
    <property type="match status" value="1"/>
</dbReference>
<dbReference type="AlphaFoldDB" id="A0A853CK32"/>
<keyword evidence="5" id="KW-0274">FAD</keyword>
<dbReference type="SUPFAM" id="SSF51971">
    <property type="entry name" value="Nucleotide-binding domain"/>
    <property type="match status" value="1"/>
</dbReference>
<dbReference type="Gene3D" id="3.40.50.720">
    <property type="entry name" value="NAD(P)-binding Rossmann-like Domain"/>
    <property type="match status" value="1"/>
</dbReference>
<dbReference type="Gene3D" id="3.50.50.60">
    <property type="entry name" value="FAD/NAD(P)-binding domain"/>
    <property type="match status" value="1"/>
</dbReference>
<evidence type="ECO:0000256" key="3">
    <source>
        <dbReference type="ARBA" id="ARBA00022630"/>
    </source>
</evidence>
<evidence type="ECO:0000256" key="10">
    <source>
        <dbReference type="ARBA" id="ARBA00047776"/>
    </source>
</evidence>
<keyword evidence="4" id="KW-0479">Metal-binding</keyword>
<dbReference type="PROSITE" id="PS51379">
    <property type="entry name" value="4FE4S_FER_2"/>
    <property type="match status" value="2"/>
</dbReference>
<evidence type="ECO:0000256" key="9">
    <source>
        <dbReference type="ARBA" id="ARBA00023014"/>
    </source>
</evidence>
<dbReference type="InterPro" id="IPR055275">
    <property type="entry name" value="Ferredox_Rdtase"/>
</dbReference>
<sequence length="505" mass="53037">MTYVITQNCCKDATCVSACPVNCIAPVPGAADFDEPPMLFIDPAVCIDCGACADACPVDAAVPADALSEAEQVYADLNADYYRGREPVSPVASGPLFHAWDEARFDWSLPSDFRGLDVAVVGTGPAGLYAAELLLLRTRSTVTFVDRLSTPGGLIRYGVAPDHPSTKRIGRTLGRLHDHPRVRTVLGVDVGTDVPVDELARHFDAVVYAVGAATGRRLEVPGEDLPGIHTGPEFVGWYNGHPDVPADAVRLDDERALVIGTGNVALDVARILSTDPDRLAGTEIADAALDALRTSAVREVVLLGRRGPEHAAYTGPELLALRRLPDVELVVDDSDPAIGEAIDAAAPGSQAALLQGVRRASFDHAGPPKPGRRIVLRFASSVTRMLGDDAVRGVCLDDGSTLLAGPVVSAIGYGGHEVPGLPFDRANGTVPHQAGRITGAPGAYSVGWFKRGSSGGIGDNRVDAAETVRTLLDDALAGRLPARDGSPRSFARVARAARKAARKRS</sequence>
<protein>
    <recommendedName>
        <fullName evidence="2">ferredoxin--NADP(+) reductase</fullName>
        <ecNumber evidence="2">1.18.1.2</ecNumber>
    </recommendedName>
</protein>
<keyword evidence="9" id="KW-0411">Iron-sulfur</keyword>
<comment type="catalytic activity">
    <reaction evidence="10">
        <text>2 reduced [2Fe-2S]-[ferredoxin] + NADP(+) + H(+) = 2 oxidized [2Fe-2S]-[ferredoxin] + NADPH</text>
        <dbReference type="Rhea" id="RHEA:20125"/>
        <dbReference type="Rhea" id="RHEA-COMP:10000"/>
        <dbReference type="Rhea" id="RHEA-COMP:10001"/>
        <dbReference type="ChEBI" id="CHEBI:15378"/>
        <dbReference type="ChEBI" id="CHEBI:33737"/>
        <dbReference type="ChEBI" id="CHEBI:33738"/>
        <dbReference type="ChEBI" id="CHEBI:57783"/>
        <dbReference type="ChEBI" id="CHEBI:58349"/>
        <dbReference type="EC" id="1.18.1.2"/>
    </reaction>
</comment>
<dbReference type="Pfam" id="PF07992">
    <property type="entry name" value="Pyr_redox_2"/>
    <property type="match status" value="1"/>
</dbReference>
<dbReference type="InterPro" id="IPR017896">
    <property type="entry name" value="4Fe4S_Fe-S-bd"/>
</dbReference>
<comment type="cofactor">
    <cofactor evidence="1">
        <name>FAD</name>
        <dbReference type="ChEBI" id="CHEBI:57692"/>
    </cofactor>
</comment>
<dbReference type="PRINTS" id="PR00419">
    <property type="entry name" value="ADXRDTASE"/>
</dbReference>
<keyword evidence="7 12" id="KW-0560">Oxidoreductase</keyword>
<dbReference type="InterPro" id="IPR017900">
    <property type="entry name" value="4Fe4S_Fe_S_CS"/>
</dbReference>
<dbReference type="GO" id="GO:0051536">
    <property type="term" value="F:iron-sulfur cluster binding"/>
    <property type="evidence" value="ECO:0007669"/>
    <property type="project" value="UniProtKB-KW"/>
</dbReference>
<dbReference type="Pfam" id="PF00037">
    <property type="entry name" value="Fer4"/>
    <property type="match status" value="1"/>
</dbReference>
<dbReference type="PANTHER" id="PTHR48467">
    <property type="entry name" value="GLUTAMATE SYNTHASE 1 [NADH], CHLOROPLASTIC-LIKE"/>
    <property type="match status" value="1"/>
</dbReference>
<dbReference type="Gene3D" id="3.30.70.20">
    <property type="match status" value="1"/>
</dbReference>
<evidence type="ECO:0000256" key="7">
    <source>
        <dbReference type="ARBA" id="ARBA00023002"/>
    </source>
</evidence>
<dbReference type="GO" id="GO:0046872">
    <property type="term" value="F:metal ion binding"/>
    <property type="evidence" value="ECO:0007669"/>
    <property type="project" value="UniProtKB-KW"/>
</dbReference>
<accession>A0A853CK32</accession>
<evidence type="ECO:0000313" key="12">
    <source>
        <dbReference type="EMBL" id="NYJ07239.1"/>
    </source>
</evidence>
<dbReference type="RefSeq" id="WP_179718945.1">
    <property type="nucleotide sequence ID" value="NZ_JACBZT010000001.1"/>
</dbReference>
<dbReference type="EMBL" id="JACBZT010000001">
    <property type="protein sequence ID" value="NYJ07239.1"/>
    <property type="molecule type" value="Genomic_DNA"/>
</dbReference>
<evidence type="ECO:0000256" key="1">
    <source>
        <dbReference type="ARBA" id="ARBA00001974"/>
    </source>
</evidence>
<dbReference type="Proteomes" id="UP000541969">
    <property type="component" value="Unassembled WGS sequence"/>
</dbReference>